<sequence length="229" mass="27339">MIVNRTTEYRKLTKNSVELQTNNSYTDIINLLLTLKENFKILDKTSLYETYKIDPLVRNITQELDKLAKIEIKEIDENNKNIKSFINRKILEYNLKLKTVKKKITRNSQLLIEEEVKTKHPNQEQYEESTLIRGSKGISKEMIRERKRIVNTITEIGNVLEDINIHVSLQEEKFKRIDDIIINTESYSKRIIKDLGVIWNLISTRRQGFNIFFIFWFLIIILIYFSKKH</sequence>
<proteinExistence type="predicted"/>
<dbReference type="VEuPathDB" id="MicrosporidiaDB:HERIO_794"/>
<dbReference type="Gene3D" id="1.20.5.110">
    <property type="match status" value="1"/>
</dbReference>
<reference evidence="2 3" key="1">
    <citation type="journal article" date="2017" name="Environ. Microbiol.">
        <title>Decay of the glycolytic pathway and adaptation to intranuclear parasitism within Enterocytozoonidae microsporidia.</title>
        <authorList>
            <person name="Wiredu Boakye D."/>
            <person name="Jaroenlak P."/>
            <person name="Prachumwat A."/>
            <person name="Williams T.A."/>
            <person name="Bateman K.S."/>
            <person name="Itsathitphaisarn O."/>
            <person name="Sritunyalucksana K."/>
            <person name="Paszkiewicz K.H."/>
            <person name="Moore K.A."/>
            <person name="Stentiford G.D."/>
            <person name="Williams B.A."/>
        </authorList>
    </citation>
    <scope>NUCLEOTIDE SEQUENCE [LARGE SCALE GENOMIC DNA]</scope>
    <source>
        <strain evidence="3">canceri</strain>
    </source>
</reference>
<evidence type="ECO:0000313" key="3">
    <source>
        <dbReference type="Proteomes" id="UP000192501"/>
    </source>
</evidence>
<keyword evidence="1" id="KW-0812">Transmembrane</keyword>
<evidence type="ECO:0008006" key="4">
    <source>
        <dbReference type="Google" id="ProtNLM"/>
    </source>
</evidence>
<organism evidence="2 3">
    <name type="scientific">Hepatospora eriocheir</name>
    <dbReference type="NCBI Taxonomy" id="1081669"/>
    <lineage>
        <taxon>Eukaryota</taxon>
        <taxon>Fungi</taxon>
        <taxon>Fungi incertae sedis</taxon>
        <taxon>Microsporidia</taxon>
        <taxon>Hepatosporidae</taxon>
        <taxon>Hepatospora</taxon>
    </lineage>
</organism>
<dbReference type="AlphaFoldDB" id="A0A1X0QIK7"/>
<dbReference type="EMBL" id="LTAI01000168">
    <property type="protein sequence ID" value="ORD99545.1"/>
    <property type="molecule type" value="Genomic_DNA"/>
</dbReference>
<comment type="caution">
    <text evidence="2">The sequence shown here is derived from an EMBL/GenBank/DDBJ whole genome shotgun (WGS) entry which is preliminary data.</text>
</comment>
<evidence type="ECO:0000313" key="2">
    <source>
        <dbReference type="EMBL" id="ORD99545.1"/>
    </source>
</evidence>
<keyword evidence="1" id="KW-1133">Transmembrane helix</keyword>
<dbReference type="Proteomes" id="UP000192501">
    <property type="component" value="Unassembled WGS sequence"/>
</dbReference>
<evidence type="ECO:0000256" key="1">
    <source>
        <dbReference type="SAM" id="Phobius"/>
    </source>
</evidence>
<accession>A0A1X0QIK7</accession>
<keyword evidence="1" id="KW-0472">Membrane</keyword>
<gene>
    <name evidence="2" type="ORF">A0H76_676</name>
</gene>
<feature type="transmembrane region" description="Helical" evidence="1">
    <location>
        <begin position="208"/>
        <end position="225"/>
    </location>
</feature>
<protein>
    <recommendedName>
        <fullName evidence="4">t-SNARE coiled-coil homology domain-containing protein</fullName>
    </recommendedName>
</protein>
<name>A0A1X0QIK7_9MICR</name>
<dbReference type="VEuPathDB" id="MicrosporidiaDB:A0H76_676"/>